<dbReference type="Proteomes" id="UP001596087">
    <property type="component" value="Unassembled WGS sequence"/>
</dbReference>
<sequence>MLAAGDHASYVVVGRFGKAPVLRFRTVLDDGAVVETVSVAKPRVLRPRGQDPFAGFTLAVRALVGTVCLVVVAAALLVGTRLGLRALREAWWWRPRYP</sequence>
<evidence type="ECO:0000313" key="2">
    <source>
        <dbReference type="EMBL" id="MFC5178641.1"/>
    </source>
</evidence>
<protein>
    <recommendedName>
        <fullName evidence="4">PepSY domain-containing protein</fullName>
    </recommendedName>
</protein>
<accession>A0ABW0BMR9</accession>
<reference evidence="3" key="1">
    <citation type="journal article" date="2019" name="Int. J. Syst. Evol. Microbiol.">
        <title>The Global Catalogue of Microorganisms (GCM) 10K type strain sequencing project: providing services to taxonomists for standard genome sequencing and annotation.</title>
        <authorList>
            <consortium name="The Broad Institute Genomics Platform"/>
            <consortium name="The Broad Institute Genome Sequencing Center for Infectious Disease"/>
            <person name="Wu L."/>
            <person name="Ma J."/>
        </authorList>
    </citation>
    <scope>NUCLEOTIDE SEQUENCE [LARGE SCALE GENOMIC DNA]</scope>
    <source>
        <strain evidence="3">DFY41</strain>
    </source>
</reference>
<keyword evidence="3" id="KW-1185">Reference proteome</keyword>
<name>A0ABW0BMR9_9ACTN</name>
<keyword evidence="1" id="KW-0812">Transmembrane</keyword>
<dbReference type="EMBL" id="JBHSKD010000027">
    <property type="protein sequence ID" value="MFC5178641.1"/>
    <property type="molecule type" value="Genomic_DNA"/>
</dbReference>
<evidence type="ECO:0008006" key="4">
    <source>
        <dbReference type="Google" id="ProtNLM"/>
    </source>
</evidence>
<evidence type="ECO:0000256" key="1">
    <source>
        <dbReference type="SAM" id="Phobius"/>
    </source>
</evidence>
<keyword evidence="1" id="KW-1133">Transmembrane helix</keyword>
<comment type="caution">
    <text evidence="2">The sequence shown here is derived from an EMBL/GenBank/DDBJ whole genome shotgun (WGS) entry which is preliminary data.</text>
</comment>
<feature type="transmembrane region" description="Helical" evidence="1">
    <location>
        <begin position="53"/>
        <end position="78"/>
    </location>
</feature>
<proteinExistence type="predicted"/>
<dbReference type="RefSeq" id="WP_378592313.1">
    <property type="nucleotide sequence ID" value="NZ_JBHSKD010000027.1"/>
</dbReference>
<gene>
    <name evidence="2" type="ORF">ACFPGP_18320</name>
</gene>
<evidence type="ECO:0000313" key="3">
    <source>
        <dbReference type="Proteomes" id="UP001596087"/>
    </source>
</evidence>
<organism evidence="2 3">
    <name type="scientific">Nocardioides taihuensis</name>
    <dbReference type="NCBI Taxonomy" id="1835606"/>
    <lineage>
        <taxon>Bacteria</taxon>
        <taxon>Bacillati</taxon>
        <taxon>Actinomycetota</taxon>
        <taxon>Actinomycetes</taxon>
        <taxon>Propionibacteriales</taxon>
        <taxon>Nocardioidaceae</taxon>
        <taxon>Nocardioides</taxon>
    </lineage>
</organism>
<keyword evidence="1" id="KW-0472">Membrane</keyword>